<dbReference type="SUPFAM" id="SSF53335">
    <property type="entry name" value="S-adenosyl-L-methionine-dependent methyltransferases"/>
    <property type="match status" value="1"/>
</dbReference>
<proteinExistence type="predicted"/>
<organism evidence="2">
    <name type="scientific">Selaginella moellendorffii</name>
    <name type="common">Spikemoss</name>
    <dbReference type="NCBI Taxonomy" id="88036"/>
    <lineage>
        <taxon>Eukaryota</taxon>
        <taxon>Viridiplantae</taxon>
        <taxon>Streptophyta</taxon>
        <taxon>Embryophyta</taxon>
        <taxon>Tracheophyta</taxon>
        <taxon>Lycopodiopsida</taxon>
        <taxon>Selaginellales</taxon>
        <taxon>Selaginellaceae</taxon>
        <taxon>Selaginella</taxon>
    </lineage>
</organism>
<dbReference type="KEGG" id="smo:SELMODRAFT_68068"/>
<dbReference type="Gramene" id="EFJ36652">
    <property type="protein sequence ID" value="EFJ36652"/>
    <property type="gene ID" value="SELMODRAFT_68068"/>
</dbReference>
<dbReference type="InParanoid" id="D8QTI6"/>
<dbReference type="HOGENOM" id="CLU_055721_0_0_1"/>
<dbReference type="PANTHER" id="PTHR14614">
    <property type="entry name" value="HEPATOCELLULAR CARCINOMA-ASSOCIATED ANTIGEN"/>
    <property type="match status" value="1"/>
</dbReference>
<dbReference type="CDD" id="cd02440">
    <property type="entry name" value="AdoMet_MTases"/>
    <property type="match status" value="1"/>
</dbReference>
<dbReference type="Proteomes" id="UP000001514">
    <property type="component" value="Unassembled WGS sequence"/>
</dbReference>
<gene>
    <name evidence="1" type="ORF">SELMODRAFT_68068</name>
</gene>
<dbReference type="Gene3D" id="3.40.50.150">
    <property type="entry name" value="Vaccinia Virus protein VP39"/>
    <property type="match status" value="1"/>
</dbReference>
<evidence type="ECO:0000313" key="2">
    <source>
        <dbReference type="Proteomes" id="UP000001514"/>
    </source>
</evidence>
<dbReference type="Pfam" id="PF10294">
    <property type="entry name" value="Methyltransf_16"/>
    <property type="match status" value="1"/>
</dbReference>
<dbReference type="EMBL" id="GL377566">
    <property type="protein sequence ID" value="EFJ36652.1"/>
    <property type="molecule type" value="Genomic_DNA"/>
</dbReference>
<dbReference type="eggNOG" id="KOG2793">
    <property type="taxonomic scope" value="Eukaryota"/>
</dbReference>
<keyword evidence="2" id="KW-1185">Reference proteome</keyword>
<dbReference type="InterPro" id="IPR019410">
    <property type="entry name" value="Methyltransf_16"/>
</dbReference>
<dbReference type="OMA" id="HRTHITF"/>
<evidence type="ECO:0000313" key="1">
    <source>
        <dbReference type="EMBL" id="EFJ36652.1"/>
    </source>
</evidence>
<feature type="non-terminal residue" evidence="1">
    <location>
        <position position="1"/>
    </location>
</feature>
<dbReference type="GO" id="GO:0008276">
    <property type="term" value="F:protein methyltransferase activity"/>
    <property type="evidence" value="ECO:0000318"/>
    <property type="project" value="GO_Central"/>
</dbReference>
<protein>
    <submittedName>
        <fullName evidence="1">Uncharacterized protein</fullName>
    </submittedName>
</protein>
<dbReference type="PANTHER" id="PTHR14614:SF132">
    <property type="entry name" value="PROTEIN-LYSINE METHYLTRANSFERASE C42C1.13"/>
    <property type="match status" value="1"/>
</dbReference>
<name>D8QTI6_SELML</name>
<dbReference type="InterPro" id="IPR029063">
    <property type="entry name" value="SAM-dependent_MTases_sf"/>
</dbReference>
<dbReference type="FunCoup" id="D8QTI6">
    <property type="interactions" value="207"/>
</dbReference>
<reference evidence="1 2" key="1">
    <citation type="journal article" date="2011" name="Science">
        <title>The Selaginella genome identifies genetic changes associated with the evolution of vascular plants.</title>
        <authorList>
            <person name="Banks J.A."/>
            <person name="Nishiyama T."/>
            <person name="Hasebe M."/>
            <person name="Bowman J.L."/>
            <person name="Gribskov M."/>
            <person name="dePamphilis C."/>
            <person name="Albert V.A."/>
            <person name="Aono N."/>
            <person name="Aoyama T."/>
            <person name="Ambrose B.A."/>
            <person name="Ashton N.W."/>
            <person name="Axtell M.J."/>
            <person name="Barker E."/>
            <person name="Barker M.S."/>
            <person name="Bennetzen J.L."/>
            <person name="Bonawitz N.D."/>
            <person name="Chapple C."/>
            <person name="Cheng C."/>
            <person name="Correa L.G."/>
            <person name="Dacre M."/>
            <person name="DeBarry J."/>
            <person name="Dreyer I."/>
            <person name="Elias M."/>
            <person name="Engstrom E.M."/>
            <person name="Estelle M."/>
            <person name="Feng L."/>
            <person name="Finet C."/>
            <person name="Floyd S.K."/>
            <person name="Frommer W.B."/>
            <person name="Fujita T."/>
            <person name="Gramzow L."/>
            <person name="Gutensohn M."/>
            <person name="Harholt J."/>
            <person name="Hattori M."/>
            <person name="Heyl A."/>
            <person name="Hirai T."/>
            <person name="Hiwatashi Y."/>
            <person name="Ishikawa M."/>
            <person name="Iwata M."/>
            <person name="Karol K.G."/>
            <person name="Koehler B."/>
            <person name="Kolukisaoglu U."/>
            <person name="Kubo M."/>
            <person name="Kurata T."/>
            <person name="Lalonde S."/>
            <person name="Li K."/>
            <person name="Li Y."/>
            <person name="Litt A."/>
            <person name="Lyons E."/>
            <person name="Manning G."/>
            <person name="Maruyama T."/>
            <person name="Michael T.P."/>
            <person name="Mikami K."/>
            <person name="Miyazaki S."/>
            <person name="Morinaga S."/>
            <person name="Murata T."/>
            <person name="Mueller-Roeber B."/>
            <person name="Nelson D.R."/>
            <person name="Obara M."/>
            <person name="Oguri Y."/>
            <person name="Olmstead R.G."/>
            <person name="Onodera N."/>
            <person name="Petersen B.L."/>
            <person name="Pils B."/>
            <person name="Prigge M."/>
            <person name="Rensing S.A."/>
            <person name="Riano-Pachon D.M."/>
            <person name="Roberts A.W."/>
            <person name="Sato Y."/>
            <person name="Scheller H.V."/>
            <person name="Schulz B."/>
            <person name="Schulz C."/>
            <person name="Shakirov E.V."/>
            <person name="Shibagaki N."/>
            <person name="Shinohara N."/>
            <person name="Shippen D.E."/>
            <person name="Soerensen I."/>
            <person name="Sotooka R."/>
            <person name="Sugimoto N."/>
            <person name="Sugita M."/>
            <person name="Sumikawa N."/>
            <person name="Tanurdzic M."/>
            <person name="Theissen G."/>
            <person name="Ulvskov P."/>
            <person name="Wakazuki S."/>
            <person name="Weng J.K."/>
            <person name="Willats W.W."/>
            <person name="Wipf D."/>
            <person name="Wolf P.G."/>
            <person name="Yang L."/>
            <person name="Zimmer A.D."/>
            <person name="Zhu Q."/>
            <person name="Mitros T."/>
            <person name="Hellsten U."/>
            <person name="Loque D."/>
            <person name="Otillar R."/>
            <person name="Salamov A."/>
            <person name="Schmutz J."/>
            <person name="Shapiro H."/>
            <person name="Lindquist E."/>
            <person name="Lucas S."/>
            <person name="Rokhsar D."/>
            <person name="Grigoriev I.V."/>
        </authorList>
    </citation>
    <scope>NUCLEOTIDE SEQUENCE [LARGE SCALE GENOMIC DNA]</scope>
</reference>
<feature type="non-terminal residue" evidence="1">
    <location>
        <position position="203"/>
    </location>
</feature>
<dbReference type="OrthoDB" id="413520at2759"/>
<dbReference type="AlphaFoldDB" id="D8QTI6"/>
<accession>D8QTI6</accession>
<sequence length="203" mass="22400">VKGVAAPVVIREQRSRGLSFQVWPAASALCSFLEEKQTEWMVPGASVLELGSGPGLVGLVAARLGAARVLLTDLPQAIPNLAYNAQRNFPGDGGAVIEARTLRWGVEEDVAQLAQDWSFDLIVASDVVYYDYLFQPLLQTLKWLLSSSPPQERPPKVLLAHIRRWTKDTKFFKMARKSFQVEVVATYPPPPGNKKPVVIYSLA</sequence>
<dbReference type="STRING" id="88036.D8QTI6"/>